<comment type="caution">
    <text evidence="1">The sequence shown here is derived from an EMBL/GenBank/DDBJ whole genome shotgun (WGS) entry which is preliminary data.</text>
</comment>
<reference evidence="1" key="2">
    <citation type="submission" date="2020-05" db="EMBL/GenBank/DDBJ databases">
        <authorList>
            <person name="Kim H.-S."/>
            <person name="Proctor R.H."/>
            <person name="Brown D.W."/>
        </authorList>
    </citation>
    <scope>NUCLEOTIDE SEQUENCE</scope>
    <source>
        <strain evidence="1">NRRL 45417</strain>
    </source>
</reference>
<accession>A0A8H4SYA7</accession>
<gene>
    <name evidence="1" type="ORF">FGADI_10194</name>
</gene>
<proteinExistence type="predicted"/>
<keyword evidence="2" id="KW-1185">Reference proteome</keyword>
<protein>
    <submittedName>
        <fullName evidence="1">Uncharacterized protein</fullName>
    </submittedName>
</protein>
<reference evidence="1" key="1">
    <citation type="journal article" date="2020" name="BMC Genomics">
        <title>Correction to: Identification and distribution of gene clusters required for synthesis of sphingolipid metabolism inhibitors in diverse species of the filamentous fungus Fusarium.</title>
        <authorList>
            <person name="Kim H.S."/>
            <person name="Lohmar J.M."/>
            <person name="Busman M."/>
            <person name="Brown D.W."/>
            <person name="Naumann T.A."/>
            <person name="Divon H.H."/>
            <person name="Lysoe E."/>
            <person name="Uhlig S."/>
            <person name="Proctor R.H."/>
        </authorList>
    </citation>
    <scope>NUCLEOTIDE SEQUENCE</scope>
    <source>
        <strain evidence="1">NRRL 45417</strain>
    </source>
</reference>
<sequence>MSDAEIGDLIIVIVQEAHQQIHVPDTSCKRRMSAYAVLMEQPFVEKHRGPALHRLDVGQLTENKNIEITFSTKSQSIGWFHLLPGFHAGTIARLSLSPCVGLTSPIRDGARPVPFIDMIMPLDHILDAVTHDSIDAICIKSLATLSHIHLVAEQVRHLRIDIDWSEVFAIDNLGFKRHSTMHPSAM</sequence>
<dbReference type="EMBL" id="JABFAI010000279">
    <property type="protein sequence ID" value="KAF4947744.1"/>
    <property type="molecule type" value="Genomic_DNA"/>
</dbReference>
<organism evidence="1 2">
    <name type="scientific">Fusarium gaditjirri</name>
    <dbReference type="NCBI Taxonomy" id="282569"/>
    <lineage>
        <taxon>Eukaryota</taxon>
        <taxon>Fungi</taxon>
        <taxon>Dikarya</taxon>
        <taxon>Ascomycota</taxon>
        <taxon>Pezizomycotina</taxon>
        <taxon>Sordariomycetes</taxon>
        <taxon>Hypocreomycetidae</taxon>
        <taxon>Hypocreales</taxon>
        <taxon>Nectriaceae</taxon>
        <taxon>Fusarium</taxon>
        <taxon>Fusarium nisikadoi species complex</taxon>
    </lineage>
</organism>
<evidence type="ECO:0000313" key="1">
    <source>
        <dbReference type="EMBL" id="KAF4947744.1"/>
    </source>
</evidence>
<evidence type="ECO:0000313" key="2">
    <source>
        <dbReference type="Proteomes" id="UP000604273"/>
    </source>
</evidence>
<dbReference type="Proteomes" id="UP000604273">
    <property type="component" value="Unassembled WGS sequence"/>
</dbReference>
<dbReference type="OrthoDB" id="5099051at2759"/>
<dbReference type="AlphaFoldDB" id="A0A8H4SYA7"/>
<name>A0A8H4SYA7_9HYPO</name>